<evidence type="ECO:0000313" key="7">
    <source>
        <dbReference type="Proteomes" id="UP000288623"/>
    </source>
</evidence>
<dbReference type="GO" id="GO:0016887">
    <property type="term" value="F:ATP hydrolysis activity"/>
    <property type="evidence" value="ECO:0007669"/>
    <property type="project" value="InterPro"/>
</dbReference>
<proteinExistence type="inferred from homology"/>
<reference evidence="6 7" key="1">
    <citation type="submission" date="2014-11" db="EMBL/GenBank/DDBJ databases">
        <title>Genome sequence and analysis of novel Kurthia sp.</title>
        <authorList>
            <person name="Lawson J.N."/>
            <person name="Gonzalez J.E."/>
            <person name="Rinauldi L."/>
            <person name="Xuan Z."/>
            <person name="Firman A."/>
            <person name="Shaddox L."/>
            <person name="Trudeau A."/>
            <person name="Shah S."/>
            <person name="Reiman D."/>
        </authorList>
    </citation>
    <scope>NUCLEOTIDE SEQUENCE [LARGE SCALE GENOMIC DNA]</scope>
    <source>
        <strain evidence="6 7">3B1D</strain>
    </source>
</reference>
<dbReference type="InterPro" id="IPR003439">
    <property type="entry name" value="ABC_transporter-like_ATP-bd"/>
</dbReference>
<dbReference type="Gene3D" id="3.40.50.300">
    <property type="entry name" value="P-loop containing nucleotide triphosphate hydrolases"/>
    <property type="match status" value="1"/>
</dbReference>
<organism evidence="6 7">
    <name type="scientific">Candidatus Kurthia intestinigallinarum</name>
    <dbReference type="NCBI Taxonomy" id="1562256"/>
    <lineage>
        <taxon>Bacteria</taxon>
        <taxon>Bacillati</taxon>
        <taxon>Bacillota</taxon>
        <taxon>Bacilli</taxon>
        <taxon>Bacillales</taxon>
        <taxon>Caryophanaceae</taxon>
        <taxon>Kurthia</taxon>
    </lineage>
</organism>
<evidence type="ECO:0000256" key="1">
    <source>
        <dbReference type="ARBA" id="ARBA00005417"/>
    </source>
</evidence>
<dbReference type="SMART" id="SM00382">
    <property type="entry name" value="AAA"/>
    <property type="match status" value="1"/>
</dbReference>
<dbReference type="PANTHER" id="PTHR42711">
    <property type="entry name" value="ABC TRANSPORTER ATP-BINDING PROTEIN"/>
    <property type="match status" value="1"/>
</dbReference>
<comment type="caution">
    <text evidence="6">The sequence shown here is derived from an EMBL/GenBank/DDBJ whole genome shotgun (WGS) entry which is preliminary data.</text>
</comment>
<feature type="domain" description="ABC transporter" evidence="5">
    <location>
        <begin position="2"/>
        <end position="220"/>
    </location>
</feature>
<keyword evidence="7" id="KW-1185">Reference proteome</keyword>
<dbReference type="InterPro" id="IPR027417">
    <property type="entry name" value="P-loop_NTPase"/>
</dbReference>
<evidence type="ECO:0000256" key="4">
    <source>
        <dbReference type="ARBA" id="ARBA00022840"/>
    </source>
</evidence>
<dbReference type="SUPFAM" id="SSF52540">
    <property type="entry name" value="P-loop containing nucleoside triphosphate hydrolases"/>
    <property type="match status" value="1"/>
</dbReference>
<accession>A0A433RU24</accession>
<dbReference type="RefSeq" id="WP_126990940.1">
    <property type="nucleotide sequence ID" value="NZ_JTFC01000031.1"/>
</dbReference>
<dbReference type="Proteomes" id="UP000288623">
    <property type="component" value="Unassembled WGS sequence"/>
</dbReference>
<keyword evidence="4 6" id="KW-0067">ATP-binding</keyword>
<dbReference type="PROSITE" id="PS50893">
    <property type="entry name" value="ABC_TRANSPORTER_2"/>
    <property type="match status" value="1"/>
</dbReference>
<dbReference type="OrthoDB" id="9804819at2"/>
<name>A0A433RU24_9BACL</name>
<dbReference type="InterPro" id="IPR003593">
    <property type="entry name" value="AAA+_ATPase"/>
</dbReference>
<dbReference type="PANTHER" id="PTHR42711:SF5">
    <property type="entry name" value="ABC TRANSPORTER ATP-BINDING PROTEIN NATA"/>
    <property type="match status" value="1"/>
</dbReference>
<dbReference type="EMBL" id="JTFC01000031">
    <property type="protein sequence ID" value="RUS55669.1"/>
    <property type="molecule type" value="Genomic_DNA"/>
</dbReference>
<dbReference type="InterPro" id="IPR050763">
    <property type="entry name" value="ABC_transporter_ATP-binding"/>
</dbReference>
<evidence type="ECO:0000259" key="5">
    <source>
        <dbReference type="PROSITE" id="PS50893"/>
    </source>
</evidence>
<evidence type="ECO:0000256" key="2">
    <source>
        <dbReference type="ARBA" id="ARBA00022448"/>
    </source>
</evidence>
<dbReference type="GO" id="GO:0005524">
    <property type="term" value="F:ATP binding"/>
    <property type="evidence" value="ECO:0007669"/>
    <property type="project" value="UniProtKB-KW"/>
</dbReference>
<dbReference type="AlphaFoldDB" id="A0A433RU24"/>
<keyword evidence="2" id="KW-0813">Transport</keyword>
<dbReference type="CDD" id="cd03230">
    <property type="entry name" value="ABC_DR_subfamily_A"/>
    <property type="match status" value="1"/>
</dbReference>
<protein>
    <submittedName>
        <fullName evidence="6">Multidrug ABC transporter ATP-binding protein</fullName>
    </submittedName>
</protein>
<dbReference type="Pfam" id="PF00005">
    <property type="entry name" value="ABC_tran"/>
    <property type="match status" value="1"/>
</dbReference>
<evidence type="ECO:0000313" key="6">
    <source>
        <dbReference type="EMBL" id="RUS55669.1"/>
    </source>
</evidence>
<gene>
    <name evidence="6" type="ORF">QI30_12195</name>
</gene>
<sequence>MITLQNVTKHYRKKAVYEKCSLEIPTAGMTLFIGQNGIGKSTLLKMIAGIEKPDAGTILYDGVQWSANERKKRIGYVPQEIALWEHMTVDENLAFFKGLLKETIDDELIAYYLKKLSIEQERKTVVKKLSGGTQRKVNLIIGLLAKPTILILDEPTVGIDLKSRTEIQHVLHELSATCTVLLTTHLLDEIEAFTDNIVLIGEDTFYRDMLEEKNIAYTKL</sequence>
<keyword evidence="3" id="KW-0547">Nucleotide-binding</keyword>
<evidence type="ECO:0000256" key="3">
    <source>
        <dbReference type="ARBA" id="ARBA00022741"/>
    </source>
</evidence>
<comment type="similarity">
    <text evidence="1">Belongs to the ABC transporter superfamily.</text>
</comment>